<evidence type="ECO:0000256" key="4">
    <source>
        <dbReference type="ARBA" id="ARBA00022801"/>
    </source>
</evidence>
<comment type="caution">
    <text evidence="7">The sequence shown here is derived from an EMBL/GenBank/DDBJ whole genome shotgun (WGS) entry which is preliminary data.</text>
</comment>
<evidence type="ECO:0000259" key="6">
    <source>
        <dbReference type="SMART" id="SM00732"/>
    </source>
</evidence>
<gene>
    <name evidence="7" type="primary">ruvX</name>
    <name evidence="7" type="ORF">MTR62_10800</name>
</gene>
<dbReference type="PANTHER" id="PTHR33317">
    <property type="entry name" value="POLYNUCLEOTIDYL TRANSFERASE, RIBONUCLEASE H-LIKE SUPERFAMILY PROTEIN"/>
    <property type="match status" value="1"/>
</dbReference>
<keyword evidence="1 5" id="KW-0963">Cytoplasm</keyword>
<dbReference type="PANTHER" id="PTHR33317:SF4">
    <property type="entry name" value="POLYNUCLEOTIDYL TRANSFERASE, RIBONUCLEASE H-LIKE SUPERFAMILY PROTEIN"/>
    <property type="match status" value="1"/>
</dbReference>
<keyword evidence="3 5" id="KW-0540">Nuclease</keyword>
<dbReference type="Gene3D" id="3.30.420.140">
    <property type="entry name" value="YqgF/RNase H-like domain"/>
    <property type="match status" value="1"/>
</dbReference>
<comment type="similarity">
    <text evidence="5">Belongs to the YqgF HJR family.</text>
</comment>
<name>A0ABT0BDN2_9SPHN</name>
<evidence type="ECO:0000256" key="3">
    <source>
        <dbReference type="ARBA" id="ARBA00022722"/>
    </source>
</evidence>
<feature type="domain" description="YqgF/RNase H-like" evidence="6">
    <location>
        <begin position="30"/>
        <end position="129"/>
    </location>
</feature>
<organism evidence="7 8">
    <name type="scientific">Novosphingobium organovorum</name>
    <dbReference type="NCBI Taxonomy" id="2930092"/>
    <lineage>
        <taxon>Bacteria</taxon>
        <taxon>Pseudomonadati</taxon>
        <taxon>Pseudomonadota</taxon>
        <taxon>Alphaproteobacteria</taxon>
        <taxon>Sphingomonadales</taxon>
        <taxon>Sphingomonadaceae</taxon>
        <taxon>Novosphingobium</taxon>
    </lineage>
</organism>
<evidence type="ECO:0000256" key="2">
    <source>
        <dbReference type="ARBA" id="ARBA00022517"/>
    </source>
</evidence>
<dbReference type="EC" id="3.1.-.-" evidence="5"/>
<reference evidence="7" key="1">
    <citation type="submission" date="2022-03" db="EMBL/GenBank/DDBJ databases">
        <title>Identification of a novel bacterium isolated from mangrove sediments.</title>
        <authorList>
            <person name="Pan X."/>
        </authorList>
    </citation>
    <scope>NUCLEOTIDE SEQUENCE</scope>
    <source>
        <strain evidence="7">B1949</strain>
    </source>
</reference>
<accession>A0ABT0BDN2</accession>
<dbReference type="GO" id="GO:0016787">
    <property type="term" value="F:hydrolase activity"/>
    <property type="evidence" value="ECO:0007669"/>
    <property type="project" value="UniProtKB-KW"/>
</dbReference>
<dbReference type="InterPro" id="IPR005227">
    <property type="entry name" value="YqgF"/>
</dbReference>
<keyword evidence="2 5" id="KW-0690">Ribosome biogenesis</keyword>
<dbReference type="EMBL" id="JALHLF010000036">
    <property type="protein sequence ID" value="MCJ2183177.1"/>
    <property type="molecule type" value="Genomic_DNA"/>
</dbReference>
<dbReference type="RefSeq" id="WP_244020642.1">
    <property type="nucleotide sequence ID" value="NZ_JALHLF010000036.1"/>
</dbReference>
<dbReference type="InterPro" id="IPR012337">
    <property type="entry name" value="RNaseH-like_sf"/>
</dbReference>
<evidence type="ECO:0000256" key="5">
    <source>
        <dbReference type="HAMAP-Rule" id="MF_00651"/>
    </source>
</evidence>
<comment type="function">
    <text evidence="5">Could be a nuclease involved in processing of the 5'-end of pre-16S rRNA.</text>
</comment>
<evidence type="ECO:0000313" key="7">
    <source>
        <dbReference type="EMBL" id="MCJ2183177.1"/>
    </source>
</evidence>
<keyword evidence="8" id="KW-1185">Reference proteome</keyword>
<dbReference type="NCBIfam" id="TIGR00250">
    <property type="entry name" value="RNAse_H_YqgF"/>
    <property type="match status" value="1"/>
</dbReference>
<dbReference type="Pfam" id="PF03652">
    <property type="entry name" value="RuvX"/>
    <property type="match status" value="1"/>
</dbReference>
<evidence type="ECO:0000256" key="1">
    <source>
        <dbReference type="ARBA" id="ARBA00022490"/>
    </source>
</evidence>
<dbReference type="SUPFAM" id="SSF53098">
    <property type="entry name" value="Ribonuclease H-like"/>
    <property type="match status" value="1"/>
</dbReference>
<proteinExistence type="inferred from homology"/>
<protein>
    <recommendedName>
        <fullName evidence="5">Putative pre-16S rRNA nuclease</fullName>
        <ecNumber evidence="5">3.1.-.-</ecNumber>
    </recommendedName>
</protein>
<dbReference type="CDD" id="cd16964">
    <property type="entry name" value="YqgF"/>
    <property type="match status" value="1"/>
</dbReference>
<dbReference type="HAMAP" id="MF_00651">
    <property type="entry name" value="Nuclease_YqgF"/>
    <property type="match status" value="1"/>
</dbReference>
<dbReference type="InterPro" id="IPR037027">
    <property type="entry name" value="YqgF/RNaseH-like_dom_sf"/>
</dbReference>
<comment type="subcellular location">
    <subcellularLocation>
        <location evidence="5">Cytoplasm</location>
    </subcellularLocation>
</comment>
<sequence length="168" mass="17592">MTAPSSSSPAPAALVTTSVLDYRDAFADAGALLGLDLGTQTIGTAFCDPGWRFASPGKTLKRGKFGADKAALVELIAQRTIMGIVIGLPLNMDGSEGPRSQSSRAYARNLSALGLPILLWDERWSTMGAERGLLDQDMSRAKRKERIDSAAAAVILQGAIDALAGGML</sequence>
<evidence type="ECO:0000313" key="8">
    <source>
        <dbReference type="Proteomes" id="UP001162881"/>
    </source>
</evidence>
<keyword evidence="4 5" id="KW-0378">Hydrolase</keyword>
<dbReference type="Proteomes" id="UP001162881">
    <property type="component" value="Unassembled WGS sequence"/>
</dbReference>
<dbReference type="InterPro" id="IPR006641">
    <property type="entry name" value="YqgF/RNaseH-like_dom"/>
</dbReference>
<dbReference type="SMART" id="SM00732">
    <property type="entry name" value="YqgFc"/>
    <property type="match status" value="1"/>
</dbReference>